<evidence type="ECO:0000313" key="1">
    <source>
        <dbReference type="EMBL" id="AZQ93556.1"/>
    </source>
</evidence>
<dbReference type="Proteomes" id="UP000280228">
    <property type="component" value="Chromosome"/>
</dbReference>
<dbReference type="AlphaFoldDB" id="A0A3S9QFZ1"/>
<organism evidence="1 2">
    <name type="scientific">Moraxella catarrhalis</name>
    <name type="common">Branhamella catarrhalis</name>
    <dbReference type="NCBI Taxonomy" id="480"/>
    <lineage>
        <taxon>Bacteria</taxon>
        <taxon>Pseudomonadati</taxon>
        <taxon>Pseudomonadota</taxon>
        <taxon>Gammaproteobacteria</taxon>
        <taxon>Moraxellales</taxon>
        <taxon>Moraxellaceae</taxon>
        <taxon>Moraxella</taxon>
    </lineage>
</organism>
<sequence length="65" mass="7224">MGQRAVMTVKTVVSAILPCSQYCSKPYEHGEQVWQESTIQPTPTKSPALNFWALSPTLAMRPMIS</sequence>
<gene>
    <name evidence="1" type="ORF">EJK53_0603</name>
</gene>
<accession>A0A3S9QFZ1</accession>
<proteinExistence type="predicted"/>
<protein>
    <submittedName>
        <fullName evidence="1">Uncharacterized protein</fullName>
    </submittedName>
</protein>
<evidence type="ECO:0000313" key="2">
    <source>
        <dbReference type="Proteomes" id="UP000280228"/>
    </source>
</evidence>
<name>A0A3S9QFZ1_MORCA</name>
<dbReference type="EMBL" id="CP034662">
    <property type="protein sequence ID" value="AZQ93556.1"/>
    <property type="molecule type" value="Genomic_DNA"/>
</dbReference>
<reference evidence="1 2" key="1">
    <citation type="submission" date="2018-12" db="EMBL/GenBank/DDBJ databases">
        <title>Persistence of Moraxella catarrhalis in Chronic Obstructive Pulmonary Disease and Regulation of the Hag/MID Adhesin.</title>
        <authorList>
            <person name="Murphy T."/>
            <person name="Zhao X."/>
            <person name="Vyas G."/>
            <person name="Aluvathingal J."/>
            <person name="Nadendla S."/>
            <person name="Tallon L."/>
            <person name="Tettelin H."/>
        </authorList>
    </citation>
    <scope>NUCLEOTIDE SEQUENCE [LARGE SCALE GENOMIC DNA]</scope>
    <source>
        <strain evidence="1 2">46P58B1</strain>
    </source>
</reference>